<dbReference type="InterPro" id="IPR013783">
    <property type="entry name" value="Ig-like_fold"/>
</dbReference>
<comment type="caution">
    <text evidence="3">The sequence shown here is derived from an EMBL/GenBank/DDBJ whole genome shotgun (WGS) entry which is preliminary data.</text>
</comment>
<dbReference type="SUPFAM" id="SSF52833">
    <property type="entry name" value="Thioredoxin-like"/>
    <property type="match status" value="1"/>
</dbReference>
<reference evidence="1 6" key="3">
    <citation type="journal article" date="2020" name="Microbiome">
        <title>Single-cell genomics of uncultured bacteria reveals dietary fiber responders in the mouse gut microbiota.</title>
        <authorList>
            <person name="Chijiiwa R."/>
            <person name="Hosokawa M."/>
            <person name="Kogawa M."/>
            <person name="Nishikawa Y."/>
            <person name="Ide K."/>
            <person name="Sakanashi C."/>
            <person name="Takahashi K."/>
            <person name="Takeyama H."/>
        </authorList>
    </citation>
    <scope>NUCLEOTIDE SEQUENCE [LARGE SCALE GENOMIC DNA]</scope>
    <source>
        <strain evidence="1">IMSAGC_001</strain>
    </source>
</reference>
<sequence length="293" mass="33624">MKKGYIVLFVIFTFSFLFSCKESASDRIARLVTEWDSREIIYPNKMYFTILGRDTIQKEIMNSKYSIITYVDSVGCTSCKLALSRWLKFIAELDTITESSVPVHFFLNPSNKDEVIKIFEHNQFDYPVCLDEKDSINILNNFPQDIFFQTFLLDKDNRVIAVGNPVLNPKIKDLYFNILLNKSGREKAKQVPLTKITISEQTIDMGNFSWEVSQEKEVTIKNVGDSPLVIDEVSTSCGCLTIEYNKKPVLPQDSTCIKIRYQAEYPEYFNKTITVYCNAEGAPLKLRISGNAK</sequence>
<keyword evidence="5" id="KW-1185">Reference proteome</keyword>
<dbReference type="GeneID" id="93049476"/>
<dbReference type="EMBL" id="BLLS01000195">
    <property type="protein sequence ID" value="GFH88361.1"/>
    <property type="molecule type" value="Genomic_DNA"/>
</dbReference>
<gene>
    <name evidence="2" type="ORF">E4T97_21445</name>
    <name evidence="3" type="ORF">E5356_19800</name>
    <name evidence="1" type="ORF">IMSAGC001_03803</name>
</gene>
<dbReference type="Proteomes" id="UP000305751">
    <property type="component" value="Unassembled WGS sequence"/>
</dbReference>
<dbReference type="Proteomes" id="UP000491181">
    <property type="component" value="Unassembled WGS sequence"/>
</dbReference>
<proteinExistence type="predicted"/>
<dbReference type="PANTHER" id="PTHR37833:SF1">
    <property type="entry name" value="SIGNAL PEPTIDE PROTEIN"/>
    <property type="match status" value="1"/>
</dbReference>
<dbReference type="PROSITE" id="PS51257">
    <property type="entry name" value="PROKAR_LIPOPROTEIN"/>
    <property type="match status" value="1"/>
</dbReference>
<dbReference type="Proteomes" id="UP000298073">
    <property type="component" value="Unassembled WGS sequence"/>
</dbReference>
<dbReference type="Pfam" id="PF07610">
    <property type="entry name" value="DUF1573"/>
    <property type="match status" value="1"/>
</dbReference>
<dbReference type="InterPro" id="IPR011467">
    <property type="entry name" value="DUF1573"/>
</dbReference>
<reference evidence="3 5" key="2">
    <citation type="submission" date="2019-04" db="EMBL/GenBank/DDBJ databases">
        <title>Microbes associate with the intestines of laboratory mice.</title>
        <authorList>
            <person name="Navarre W."/>
            <person name="Wong E."/>
            <person name="Huang K."/>
            <person name="Tropini C."/>
            <person name="Ng K."/>
            <person name="Yu B."/>
        </authorList>
    </citation>
    <scope>NUCLEOTIDE SEQUENCE [LARGE SCALE GENOMIC DNA]</scope>
    <source>
        <strain evidence="3 5">NM70_E10</strain>
    </source>
</reference>
<protein>
    <submittedName>
        <fullName evidence="3">DUF1573 domain-containing protein</fullName>
    </submittedName>
</protein>
<dbReference type="Gene3D" id="2.60.40.10">
    <property type="entry name" value="Immunoglobulins"/>
    <property type="match status" value="1"/>
</dbReference>
<dbReference type="Gene3D" id="3.40.30.10">
    <property type="entry name" value="Glutaredoxin"/>
    <property type="match status" value="1"/>
</dbReference>
<evidence type="ECO:0000313" key="5">
    <source>
        <dbReference type="Proteomes" id="UP000305751"/>
    </source>
</evidence>
<evidence type="ECO:0000313" key="3">
    <source>
        <dbReference type="EMBL" id="TGX96396.1"/>
    </source>
</evidence>
<name>A0A4S2A783_9BACE</name>
<reference evidence="2 4" key="1">
    <citation type="submission" date="2019-03" db="EMBL/GenBank/DDBJ databases">
        <title>Diversity of the mouse oral microbiome.</title>
        <authorList>
            <person name="Joseph S."/>
            <person name="Aduse-Opoku J."/>
            <person name="Curtis M."/>
            <person name="Wade W."/>
            <person name="Hashim A."/>
        </authorList>
    </citation>
    <scope>NUCLEOTIDE SEQUENCE [LARGE SCALE GENOMIC DNA]</scope>
    <source>
        <strain evidence="2 4">P2318</strain>
    </source>
</reference>
<evidence type="ECO:0000313" key="4">
    <source>
        <dbReference type="Proteomes" id="UP000298073"/>
    </source>
</evidence>
<organism evidence="3 5">
    <name type="scientific">Bacteroides acidifaciens</name>
    <dbReference type="NCBI Taxonomy" id="85831"/>
    <lineage>
        <taxon>Bacteria</taxon>
        <taxon>Pseudomonadati</taxon>
        <taxon>Bacteroidota</taxon>
        <taxon>Bacteroidia</taxon>
        <taxon>Bacteroidales</taxon>
        <taxon>Bacteroidaceae</taxon>
        <taxon>Bacteroides</taxon>
    </lineage>
</organism>
<evidence type="ECO:0000313" key="6">
    <source>
        <dbReference type="Proteomes" id="UP000491181"/>
    </source>
</evidence>
<dbReference type="OrthoDB" id="1449040at2"/>
<accession>A0A4S2A783</accession>
<evidence type="ECO:0000313" key="2">
    <source>
        <dbReference type="EMBL" id="TFU44734.1"/>
    </source>
</evidence>
<dbReference type="InterPro" id="IPR036249">
    <property type="entry name" value="Thioredoxin-like_sf"/>
</dbReference>
<dbReference type="AlphaFoldDB" id="A0A4S2A783"/>
<evidence type="ECO:0000313" key="1">
    <source>
        <dbReference type="EMBL" id="GFH88361.1"/>
    </source>
</evidence>
<dbReference type="RefSeq" id="WP_024988753.1">
    <property type="nucleotide sequence ID" value="NZ_BLLS01000195.1"/>
</dbReference>
<dbReference type="EMBL" id="SPPV01000103">
    <property type="protein sequence ID" value="TFU44734.1"/>
    <property type="molecule type" value="Genomic_DNA"/>
</dbReference>
<dbReference type="EMBL" id="SRZA01000123">
    <property type="protein sequence ID" value="TGX96396.1"/>
    <property type="molecule type" value="Genomic_DNA"/>
</dbReference>
<dbReference type="PANTHER" id="PTHR37833">
    <property type="entry name" value="LIPOPROTEIN-RELATED"/>
    <property type="match status" value="1"/>
</dbReference>